<organism evidence="1 2">
    <name type="scientific">Vibrio qingdaonensis</name>
    <dbReference type="NCBI Taxonomy" id="2829491"/>
    <lineage>
        <taxon>Bacteria</taxon>
        <taxon>Pseudomonadati</taxon>
        <taxon>Pseudomonadota</taxon>
        <taxon>Gammaproteobacteria</taxon>
        <taxon>Vibrionales</taxon>
        <taxon>Vibrionaceae</taxon>
        <taxon>Vibrio</taxon>
    </lineage>
</organism>
<protein>
    <submittedName>
        <fullName evidence="1">Uncharacterized protein</fullName>
    </submittedName>
</protein>
<dbReference type="RefSeq" id="WP_265673556.1">
    <property type="nucleotide sequence ID" value="NZ_JAKRRY010000002.1"/>
</dbReference>
<evidence type="ECO:0000313" key="2">
    <source>
        <dbReference type="Proteomes" id="UP001155587"/>
    </source>
</evidence>
<proteinExistence type="predicted"/>
<evidence type="ECO:0000313" key="1">
    <source>
        <dbReference type="EMBL" id="MCW8345114.1"/>
    </source>
</evidence>
<dbReference type="EMBL" id="JAKRRY010000002">
    <property type="protein sequence ID" value="MCW8345114.1"/>
    <property type="molecule type" value="Genomic_DNA"/>
</dbReference>
<keyword evidence="2" id="KW-1185">Reference proteome</keyword>
<name>A0A9X3CKU5_9VIBR</name>
<comment type="caution">
    <text evidence="1">The sequence shown here is derived from an EMBL/GenBank/DDBJ whole genome shotgun (WGS) entry which is preliminary data.</text>
</comment>
<accession>A0A9X3CKU5</accession>
<gene>
    <name evidence="1" type="ORF">MD535_03605</name>
</gene>
<dbReference type="Proteomes" id="UP001155587">
    <property type="component" value="Unassembled WGS sequence"/>
</dbReference>
<sequence>MNEQLQQKLEELLVLAKSQGVSIVGLVDAPNADRCHIFKSIEAESKAGIRNLDQIMMRQVCSGATDGCGSCHMESSKVSQESLALLFSELQQPS</sequence>
<dbReference type="AlphaFoldDB" id="A0A9X3CKU5"/>
<reference evidence="1" key="1">
    <citation type="submission" date="2022-02" db="EMBL/GenBank/DDBJ databases">
        <title>Vibrio sp. nov, a new bacterium isolated from seawater.</title>
        <authorList>
            <person name="Yuan Y."/>
        </authorList>
    </citation>
    <scope>NUCLEOTIDE SEQUENCE</scope>
    <source>
        <strain evidence="1">ZSDZ65</strain>
    </source>
</reference>